<evidence type="ECO:0000256" key="1">
    <source>
        <dbReference type="SAM" id="MobiDB-lite"/>
    </source>
</evidence>
<gene>
    <name evidence="2" type="ORF">ABB07_05825</name>
</gene>
<feature type="compositionally biased region" description="Basic and acidic residues" evidence="1">
    <location>
        <begin position="82"/>
        <end position="98"/>
    </location>
</feature>
<accession>A0ABN4G6Q3</accession>
<sequence length="98" mass="10679">MVLTMRRVVFGTDVWEYDLTLLLDEGMLGEGVARGGHDGQQLAQAGDLDDPEHGRGDGGQGETPACFTGLCHSRTRAFNPEESQKPTPDRFSDGSRTR</sequence>
<name>A0ABN4G6Q3_9ACTN</name>
<keyword evidence="3" id="KW-1185">Reference proteome</keyword>
<protein>
    <submittedName>
        <fullName evidence="2">Uncharacterized protein</fullName>
    </submittedName>
</protein>
<dbReference type="Proteomes" id="UP000035366">
    <property type="component" value="Chromosome"/>
</dbReference>
<dbReference type="EMBL" id="CP011497">
    <property type="protein sequence ID" value="AKJ09553.1"/>
    <property type="molecule type" value="Genomic_DNA"/>
</dbReference>
<evidence type="ECO:0000313" key="3">
    <source>
        <dbReference type="Proteomes" id="UP000035366"/>
    </source>
</evidence>
<evidence type="ECO:0000313" key="2">
    <source>
        <dbReference type="EMBL" id="AKJ09553.1"/>
    </source>
</evidence>
<proteinExistence type="predicted"/>
<reference evidence="2 3" key="1">
    <citation type="journal article" date="2015" name="ISME J.">
        <title>Draft Genome Sequence of Streptomyces incarnatus NRRL8089, which Produces the Nucleoside Antibiotic Sinefungin.</title>
        <authorList>
            <person name="Oshima K."/>
            <person name="Hattori M."/>
            <person name="Shimizu H."/>
            <person name="Fukuda K."/>
            <person name="Nemoto M."/>
            <person name="Inagaki K."/>
            <person name="Tamura T."/>
        </authorList>
    </citation>
    <scope>NUCLEOTIDE SEQUENCE [LARGE SCALE GENOMIC DNA]</scope>
    <source>
        <strain evidence="2 3">NRRL 8089</strain>
    </source>
</reference>
<organism evidence="2 3">
    <name type="scientific">Streptomyces incarnatus</name>
    <dbReference type="NCBI Taxonomy" id="665007"/>
    <lineage>
        <taxon>Bacteria</taxon>
        <taxon>Bacillati</taxon>
        <taxon>Actinomycetota</taxon>
        <taxon>Actinomycetes</taxon>
        <taxon>Kitasatosporales</taxon>
        <taxon>Streptomycetaceae</taxon>
        <taxon>Streptomyces</taxon>
    </lineage>
</organism>
<feature type="region of interest" description="Disordered" evidence="1">
    <location>
        <begin position="30"/>
        <end position="98"/>
    </location>
</feature>